<proteinExistence type="predicted"/>
<accession>A0A1M6KDX6</accession>
<evidence type="ECO:0000313" key="1">
    <source>
        <dbReference type="EMBL" id="SHJ57151.1"/>
    </source>
</evidence>
<dbReference type="EMBL" id="FRAC01000006">
    <property type="protein sequence ID" value="SHJ57151.1"/>
    <property type="molecule type" value="Genomic_DNA"/>
</dbReference>
<protein>
    <submittedName>
        <fullName evidence="1">Uncharacterized protein</fullName>
    </submittedName>
</protein>
<dbReference type="Proteomes" id="UP000184386">
    <property type="component" value="Unassembled WGS sequence"/>
</dbReference>
<dbReference type="STRING" id="1121322.SAMN02745136_00418"/>
<dbReference type="AlphaFoldDB" id="A0A1M6KDX6"/>
<gene>
    <name evidence="1" type="ORF">SAMN02745136_00418</name>
</gene>
<reference evidence="1 2" key="1">
    <citation type="submission" date="2016-11" db="EMBL/GenBank/DDBJ databases">
        <authorList>
            <person name="Jaros S."/>
            <person name="Januszkiewicz K."/>
            <person name="Wedrychowicz H."/>
        </authorList>
    </citation>
    <scope>NUCLEOTIDE SEQUENCE [LARGE SCALE GENOMIC DNA]</scope>
    <source>
        <strain evidence="1 2">DSM 15929</strain>
    </source>
</reference>
<evidence type="ECO:0000313" key="2">
    <source>
        <dbReference type="Proteomes" id="UP000184386"/>
    </source>
</evidence>
<organism evidence="1 2">
    <name type="scientific">Anaerocolumna jejuensis DSM 15929</name>
    <dbReference type="NCBI Taxonomy" id="1121322"/>
    <lineage>
        <taxon>Bacteria</taxon>
        <taxon>Bacillati</taxon>
        <taxon>Bacillota</taxon>
        <taxon>Clostridia</taxon>
        <taxon>Lachnospirales</taxon>
        <taxon>Lachnospiraceae</taxon>
        <taxon>Anaerocolumna</taxon>
    </lineage>
</organism>
<keyword evidence="2" id="KW-1185">Reference proteome</keyword>
<name>A0A1M6KDX6_9FIRM</name>
<sequence length="160" mass="18442">MIKTKGKSTRGAKRTRMLETLGYKLDCDTTNRILSFIPEELKQALTGRQLGLIMKAIYESGDVTDTSKYTITSGNITKPAGLTDAETEEYEEAIMKIENDYDRFRHYNNFDASVLVNHTNRFCFRCGCELAFENELDYPYVCVECDENMFSFESCSRDKR</sequence>
<dbReference type="RefSeq" id="WP_073272435.1">
    <property type="nucleotide sequence ID" value="NZ_FRAC01000006.1"/>
</dbReference>